<feature type="active site" description="Proton acceptor" evidence="8 9">
    <location>
        <position position="60"/>
    </location>
</feature>
<feature type="domain" description="Uracil-DNA glycosylase-like" evidence="11">
    <location>
        <begin position="45"/>
        <end position="205"/>
    </location>
</feature>
<keyword evidence="6 8" id="KW-0378">Hydrolase</keyword>
<keyword evidence="7 8" id="KW-0234">DNA repair</keyword>
<evidence type="ECO:0000313" key="13">
    <source>
        <dbReference type="Proteomes" id="UP000032737"/>
    </source>
</evidence>
<dbReference type="NCBIfam" id="NF003588">
    <property type="entry name" value="PRK05254.1-1"/>
    <property type="match status" value="1"/>
</dbReference>
<dbReference type="PANTHER" id="PTHR11264">
    <property type="entry name" value="URACIL-DNA GLYCOSYLASE"/>
    <property type="match status" value="1"/>
</dbReference>
<comment type="similarity">
    <text evidence="3 8 10">Belongs to the uracil-DNA glycosylase (UDG) superfamily. UNG family.</text>
</comment>
<dbReference type="NCBIfam" id="TIGR00628">
    <property type="entry name" value="ung"/>
    <property type="match status" value="1"/>
</dbReference>
<dbReference type="PROSITE" id="PS00130">
    <property type="entry name" value="U_DNA_GLYCOSYLASE"/>
    <property type="match status" value="1"/>
</dbReference>
<reference evidence="12 13" key="1">
    <citation type="journal article" date="2013" name="J. Mol. Microbiol. Biotechnol.">
        <title>Analysis of the Complete Genomes of Acholeplasma brassicae , A. palmae and A. laidlawii and Their Comparison to the Obligate Parasites from ' Candidatus Phytoplasma'.</title>
        <authorList>
            <person name="Kube M."/>
            <person name="Siewert C."/>
            <person name="Migdoll A.M."/>
            <person name="Duduk B."/>
            <person name="Holz S."/>
            <person name="Rabus R."/>
            <person name="Seemuller E."/>
            <person name="Mitrovic J."/>
            <person name="Muller I."/>
            <person name="Buttner C."/>
            <person name="Reinhardt R."/>
        </authorList>
    </citation>
    <scope>NUCLEOTIDE SEQUENCE [LARGE SCALE GENOMIC DNA]</scope>
    <source>
        <strain evidence="13">0502</strain>
    </source>
</reference>
<name>U4KTA8_9MOLU</name>
<dbReference type="NCBIfam" id="NF003592">
    <property type="entry name" value="PRK05254.1-5"/>
    <property type="match status" value="1"/>
</dbReference>
<sequence>MNSFKALLMEEKKKPYFKTLEKNIFEDRNSGNVYPKEEDVYKAIELCELDQVKVVIIGQDPYHGKNQANGLAFSVNQGEKLPPSLKNIYKEIETSSIYSMGTNGDLTSWAKQGVLLLNTILTVKEGQPLSHKDYGWQTFTNEIIHLINEKKHHVVYLLFGAHAKTYANMIDQSKNYIFYAPHPSPLSAYRGFIGSHVFELANHVLENLGLGTIDWQII</sequence>
<dbReference type="OrthoDB" id="9804372at2"/>
<dbReference type="SUPFAM" id="SSF52141">
    <property type="entry name" value="Uracil-DNA glycosylase-like"/>
    <property type="match status" value="1"/>
</dbReference>
<dbReference type="InterPro" id="IPR018085">
    <property type="entry name" value="Ura-DNA_Glyclase_AS"/>
</dbReference>
<protein>
    <recommendedName>
        <fullName evidence="4 8">Uracil-DNA glycosylase</fullName>
        <shortName evidence="8">UDG</shortName>
        <ecNumber evidence="4 8">3.2.2.27</ecNumber>
    </recommendedName>
</protein>
<dbReference type="PANTHER" id="PTHR11264:SF0">
    <property type="entry name" value="URACIL-DNA GLYCOSYLASE"/>
    <property type="match status" value="1"/>
</dbReference>
<dbReference type="HOGENOM" id="CLU_032162_3_2_14"/>
<keyword evidence="8" id="KW-0963">Cytoplasm</keyword>
<dbReference type="CDD" id="cd10027">
    <property type="entry name" value="UDG-F1-like"/>
    <property type="match status" value="1"/>
</dbReference>
<evidence type="ECO:0000256" key="2">
    <source>
        <dbReference type="ARBA" id="ARBA00002631"/>
    </source>
</evidence>
<dbReference type="InterPro" id="IPR002043">
    <property type="entry name" value="UDG_fam1"/>
</dbReference>
<dbReference type="AlphaFoldDB" id="U4KTA8"/>
<evidence type="ECO:0000313" key="12">
    <source>
        <dbReference type="EMBL" id="CCV66364.1"/>
    </source>
</evidence>
<evidence type="ECO:0000256" key="4">
    <source>
        <dbReference type="ARBA" id="ARBA00012030"/>
    </source>
</evidence>
<dbReference type="EC" id="3.2.2.27" evidence="4 8"/>
<dbReference type="Pfam" id="PF03167">
    <property type="entry name" value="UDG"/>
    <property type="match status" value="1"/>
</dbReference>
<dbReference type="SMART" id="SM00986">
    <property type="entry name" value="UDG"/>
    <property type="match status" value="1"/>
</dbReference>
<evidence type="ECO:0000256" key="3">
    <source>
        <dbReference type="ARBA" id="ARBA00008184"/>
    </source>
</evidence>
<gene>
    <name evidence="8 12" type="primary">ung</name>
    <name evidence="12" type="ORF">BN85313430</name>
</gene>
<dbReference type="RefSeq" id="WP_030005224.1">
    <property type="nucleotide sequence ID" value="NC_022549.1"/>
</dbReference>
<accession>U4KTA8</accession>
<dbReference type="EMBL" id="FO681348">
    <property type="protein sequence ID" value="CCV66364.1"/>
    <property type="molecule type" value="Genomic_DNA"/>
</dbReference>
<dbReference type="GO" id="GO:0005737">
    <property type="term" value="C:cytoplasm"/>
    <property type="evidence" value="ECO:0007669"/>
    <property type="project" value="UniProtKB-SubCell"/>
</dbReference>
<dbReference type="KEGG" id="abra:BN85313430"/>
<comment type="subcellular location">
    <subcellularLocation>
        <location evidence="8">Cytoplasm</location>
    </subcellularLocation>
</comment>
<evidence type="ECO:0000256" key="6">
    <source>
        <dbReference type="ARBA" id="ARBA00022801"/>
    </source>
</evidence>
<dbReference type="HAMAP" id="MF_00148">
    <property type="entry name" value="UDG"/>
    <property type="match status" value="1"/>
</dbReference>
<dbReference type="GO" id="GO:0004844">
    <property type="term" value="F:uracil DNA N-glycosylase activity"/>
    <property type="evidence" value="ECO:0007669"/>
    <property type="project" value="UniProtKB-UniRule"/>
</dbReference>
<dbReference type="InterPro" id="IPR036895">
    <property type="entry name" value="Uracil-DNA_glycosylase-like_sf"/>
</dbReference>
<dbReference type="InterPro" id="IPR005122">
    <property type="entry name" value="Uracil-DNA_glycosylase-like"/>
</dbReference>
<dbReference type="GO" id="GO:0097510">
    <property type="term" value="P:base-excision repair, AP site formation via deaminated base removal"/>
    <property type="evidence" value="ECO:0007669"/>
    <property type="project" value="TreeGrafter"/>
</dbReference>
<keyword evidence="5 8" id="KW-0227">DNA damage</keyword>
<dbReference type="Gene3D" id="3.40.470.10">
    <property type="entry name" value="Uracil-DNA glycosylase-like domain"/>
    <property type="match status" value="1"/>
</dbReference>
<evidence type="ECO:0000256" key="10">
    <source>
        <dbReference type="RuleBase" id="RU003780"/>
    </source>
</evidence>
<evidence type="ECO:0000259" key="11">
    <source>
        <dbReference type="SMART" id="SM00986"/>
    </source>
</evidence>
<evidence type="ECO:0000256" key="8">
    <source>
        <dbReference type="HAMAP-Rule" id="MF_00148"/>
    </source>
</evidence>
<dbReference type="STRING" id="61635.BN85313430"/>
<organism evidence="12 13">
    <name type="scientific">Acholeplasma brassicae</name>
    <dbReference type="NCBI Taxonomy" id="61635"/>
    <lineage>
        <taxon>Bacteria</taxon>
        <taxon>Bacillati</taxon>
        <taxon>Mycoplasmatota</taxon>
        <taxon>Mollicutes</taxon>
        <taxon>Acholeplasmatales</taxon>
        <taxon>Acholeplasmataceae</taxon>
        <taxon>Acholeplasma</taxon>
    </lineage>
</organism>
<dbReference type="NCBIfam" id="NF003589">
    <property type="entry name" value="PRK05254.1-2"/>
    <property type="match status" value="1"/>
</dbReference>
<evidence type="ECO:0000256" key="5">
    <source>
        <dbReference type="ARBA" id="ARBA00022763"/>
    </source>
</evidence>
<dbReference type="Proteomes" id="UP000032737">
    <property type="component" value="Chromosome"/>
</dbReference>
<evidence type="ECO:0000256" key="1">
    <source>
        <dbReference type="ARBA" id="ARBA00001400"/>
    </source>
</evidence>
<comment type="function">
    <text evidence="2 8 10">Excises uracil residues from the DNA which can arise as a result of misincorporation of dUMP residues by DNA polymerase or due to deamination of cytosine.</text>
</comment>
<proteinExistence type="inferred from homology"/>
<dbReference type="SMART" id="SM00987">
    <property type="entry name" value="UreE_C"/>
    <property type="match status" value="1"/>
</dbReference>
<evidence type="ECO:0000256" key="7">
    <source>
        <dbReference type="ARBA" id="ARBA00023204"/>
    </source>
</evidence>
<evidence type="ECO:0000256" key="9">
    <source>
        <dbReference type="PROSITE-ProRule" id="PRU10072"/>
    </source>
</evidence>
<keyword evidence="13" id="KW-1185">Reference proteome</keyword>
<keyword evidence="12" id="KW-0326">Glycosidase</keyword>
<comment type="catalytic activity">
    <reaction evidence="1 8 10">
        <text>Hydrolyzes single-stranded DNA or mismatched double-stranded DNA and polynucleotides, releasing free uracil.</text>
        <dbReference type="EC" id="3.2.2.27"/>
    </reaction>
</comment>